<proteinExistence type="predicted"/>
<organism evidence="1 2">
    <name type="scientific">Oedothorax gibbosus</name>
    <dbReference type="NCBI Taxonomy" id="931172"/>
    <lineage>
        <taxon>Eukaryota</taxon>
        <taxon>Metazoa</taxon>
        <taxon>Ecdysozoa</taxon>
        <taxon>Arthropoda</taxon>
        <taxon>Chelicerata</taxon>
        <taxon>Arachnida</taxon>
        <taxon>Araneae</taxon>
        <taxon>Araneomorphae</taxon>
        <taxon>Entelegynae</taxon>
        <taxon>Araneoidea</taxon>
        <taxon>Linyphiidae</taxon>
        <taxon>Erigoninae</taxon>
        <taxon>Oedothorax</taxon>
    </lineage>
</organism>
<protein>
    <submittedName>
        <fullName evidence="1">Uncharacterized protein</fullName>
    </submittedName>
</protein>
<reference evidence="1 2" key="1">
    <citation type="journal article" date="2022" name="Nat. Ecol. Evol.">
        <title>A masculinizing supergene underlies an exaggerated male reproductive morph in a spider.</title>
        <authorList>
            <person name="Hendrickx F."/>
            <person name="De Corte Z."/>
            <person name="Sonet G."/>
            <person name="Van Belleghem S.M."/>
            <person name="Kostlbacher S."/>
            <person name="Vangestel C."/>
        </authorList>
    </citation>
    <scope>NUCLEOTIDE SEQUENCE [LARGE SCALE GENOMIC DNA]</scope>
    <source>
        <strain evidence="1">W744_W776</strain>
    </source>
</reference>
<keyword evidence="2" id="KW-1185">Reference proteome</keyword>
<name>A0AAV6VU06_9ARAC</name>
<sequence>MKQCDLFGCTAWRLSRLHYWLHFFLAKPLPLTLISLKQNPSEGIALKIETNDFRGEIGFSARFELLLLESEERLIRAFPVG</sequence>
<dbReference type="EMBL" id="JAFNEN010000029">
    <property type="protein sequence ID" value="KAG8199247.1"/>
    <property type="molecule type" value="Genomic_DNA"/>
</dbReference>
<comment type="caution">
    <text evidence="1">The sequence shown here is derived from an EMBL/GenBank/DDBJ whole genome shotgun (WGS) entry which is preliminary data.</text>
</comment>
<evidence type="ECO:0000313" key="1">
    <source>
        <dbReference type="EMBL" id="KAG8199247.1"/>
    </source>
</evidence>
<evidence type="ECO:0000313" key="2">
    <source>
        <dbReference type="Proteomes" id="UP000827092"/>
    </source>
</evidence>
<accession>A0AAV6VU06</accession>
<dbReference type="AlphaFoldDB" id="A0AAV6VU06"/>
<dbReference type="Proteomes" id="UP000827092">
    <property type="component" value="Unassembled WGS sequence"/>
</dbReference>
<gene>
    <name evidence="1" type="ORF">JTE90_003674</name>
</gene>